<evidence type="ECO:0000313" key="2">
    <source>
        <dbReference type="EMBL" id="HJF85240.1"/>
    </source>
</evidence>
<dbReference type="CDD" id="cd02440">
    <property type="entry name" value="AdoMet_MTases"/>
    <property type="match status" value="1"/>
</dbReference>
<proteinExistence type="predicted"/>
<reference evidence="2" key="1">
    <citation type="journal article" date="2021" name="PeerJ">
        <title>Extensive microbial diversity within the chicken gut microbiome revealed by metagenomics and culture.</title>
        <authorList>
            <person name="Gilroy R."/>
            <person name="Ravi A."/>
            <person name="Getino M."/>
            <person name="Pursley I."/>
            <person name="Horton D.L."/>
            <person name="Alikhan N.F."/>
            <person name="Baker D."/>
            <person name="Gharbi K."/>
            <person name="Hall N."/>
            <person name="Watson M."/>
            <person name="Adriaenssens E.M."/>
            <person name="Foster-Nyarko E."/>
            <person name="Jarju S."/>
            <person name="Secka A."/>
            <person name="Antonio M."/>
            <person name="Oren A."/>
            <person name="Chaudhuri R.R."/>
            <person name="La Ragione R."/>
            <person name="Hildebrand F."/>
            <person name="Pallen M.J."/>
        </authorList>
    </citation>
    <scope>NUCLEOTIDE SEQUENCE</scope>
    <source>
        <strain evidence="2">7318</strain>
    </source>
</reference>
<dbReference type="Proteomes" id="UP000780768">
    <property type="component" value="Unassembled WGS sequence"/>
</dbReference>
<sequence>MEIKNRIINYWSRRSGDFARLRRDELNSYMADLWLEEIRKYMPDKPCRILDIGTGSGFFAILLGKAGHYVEGIDLTASMIEEAKLLAAKSGVNSVFKVMDAENLLYPDESFDIVLSRNLTWTLPHPRKAYSEWHRVLKKGGMLLNFDADYGKEHLVQDLNSLPQNHAHHNINSDLLAECDSIKANLDISQLHRPQWDSSVLQQIGFAHVDTDETVGKRIYSQHDEFYNPTPLFLIRAVK</sequence>
<dbReference type="InterPro" id="IPR013216">
    <property type="entry name" value="Methyltransf_11"/>
</dbReference>
<dbReference type="GO" id="GO:0008757">
    <property type="term" value="F:S-adenosylmethionine-dependent methyltransferase activity"/>
    <property type="evidence" value="ECO:0007669"/>
    <property type="project" value="InterPro"/>
</dbReference>
<protein>
    <submittedName>
        <fullName evidence="2">Class I SAM-dependent methyltransferase</fullName>
    </submittedName>
</protein>
<comment type="caution">
    <text evidence="2">The sequence shown here is derived from an EMBL/GenBank/DDBJ whole genome shotgun (WGS) entry which is preliminary data.</text>
</comment>
<dbReference type="GO" id="GO:0032259">
    <property type="term" value="P:methylation"/>
    <property type="evidence" value="ECO:0007669"/>
    <property type="project" value="UniProtKB-KW"/>
</dbReference>
<keyword evidence="2" id="KW-0808">Transferase</keyword>
<dbReference type="EMBL" id="DYVR01000171">
    <property type="protein sequence ID" value="HJF85240.1"/>
    <property type="molecule type" value="Genomic_DNA"/>
</dbReference>
<organism evidence="2 3">
    <name type="scientific">Megamonas hypermegale</name>
    <dbReference type="NCBI Taxonomy" id="158847"/>
    <lineage>
        <taxon>Bacteria</taxon>
        <taxon>Bacillati</taxon>
        <taxon>Bacillota</taxon>
        <taxon>Negativicutes</taxon>
        <taxon>Selenomonadales</taxon>
        <taxon>Selenomonadaceae</taxon>
        <taxon>Megamonas</taxon>
    </lineage>
</organism>
<dbReference type="Gene3D" id="3.40.50.150">
    <property type="entry name" value="Vaccinia Virus protein VP39"/>
    <property type="match status" value="1"/>
</dbReference>
<feature type="domain" description="Methyltransferase type 11" evidence="1">
    <location>
        <begin position="50"/>
        <end position="144"/>
    </location>
</feature>
<dbReference type="PANTHER" id="PTHR43591:SF24">
    <property type="entry name" value="2-METHOXY-6-POLYPRENYL-1,4-BENZOQUINOL METHYLASE, MITOCHONDRIAL"/>
    <property type="match status" value="1"/>
</dbReference>
<evidence type="ECO:0000313" key="3">
    <source>
        <dbReference type="Proteomes" id="UP000780768"/>
    </source>
</evidence>
<dbReference type="RefSeq" id="WP_303691926.1">
    <property type="nucleotide sequence ID" value="NZ_CAKMHU010000002.1"/>
</dbReference>
<dbReference type="Pfam" id="PF08241">
    <property type="entry name" value="Methyltransf_11"/>
    <property type="match status" value="1"/>
</dbReference>
<dbReference type="SUPFAM" id="SSF53335">
    <property type="entry name" value="S-adenosyl-L-methionine-dependent methyltransferases"/>
    <property type="match status" value="1"/>
</dbReference>
<dbReference type="PANTHER" id="PTHR43591">
    <property type="entry name" value="METHYLTRANSFERASE"/>
    <property type="match status" value="1"/>
</dbReference>
<keyword evidence="2" id="KW-0489">Methyltransferase</keyword>
<evidence type="ECO:0000259" key="1">
    <source>
        <dbReference type="Pfam" id="PF08241"/>
    </source>
</evidence>
<dbReference type="AlphaFoldDB" id="A0A921HPZ8"/>
<dbReference type="InterPro" id="IPR029063">
    <property type="entry name" value="SAM-dependent_MTases_sf"/>
</dbReference>
<name>A0A921HPZ8_9FIRM</name>
<reference evidence="2" key="2">
    <citation type="submission" date="2021-09" db="EMBL/GenBank/DDBJ databases">
        <authorList>
            <person name="Gilroy R."/>
        </authorList>
    </citation>
    <scope>NUCLEOTIDE SEQUENCE</scope>
    <source>
        <strain evidence="2">7318</strain>
    </source>
</reference>
<accession>A0A921HPZ8</accession>
<gene>
    <name evidence="2" type="ORF">K8V65_06235</name>
</gene>